<keyword evidence="2" id="KW-0949">S-adenosyl-L-methionine</keyword>
<dbReference type="Pfam" id="PF05206">
    <property type="entry name" value="TRM13"/>
    <property type="match status" value="1"/>
</dbReference>
<comment type="function">
    <text evidence="2">tRNA methylase which 2'-O-methylates cytidine(4) in tRNA(Pro) and tRNA(Gly)(GCC), and adenosine(4) in tRNA(His).</text>
</comment>
<reference evidence="4" key="1">
    <citation type="submission" date="2020-11" db="EMBL/GenBank/DDBJ databases">
        <authorList>
            <person name="Tran Van P."/>
        </authorList>
    </citation>
    <scope>NUCLEOTIDE SEQUENCE</scope>
</reference>
<dbReference type="EC" id="2.1.1.225" evidence="2"/>
<dbReference type="GO" id="GO:0008270">
    <property type="term" value="F:zinc ion binding"/>
    <property type="evidence" value="ECO:0007669"/>
    <property type="project" value="UniProtKB-KW"/>
</dbReference>
<organism evidence="4">
    <name type="scientific">Notodromas monacha</name>
    <dbReference type="NCBI Taxonomy" id="399045"/>
    <lineage>
        <taxon>Eukaryota</taxon>
        <taxon>Metazoa</taxon>
        <taxon>Ecdysozoa</taxon>
        <taxon>Arthropoda</taxon>
        <taxon>Crustacea</taxon>
        <taxon>Oligostraca</taxon>
        <taxon>Ostracoda</taxon>
        <taxon>Podocopa</taxon>
        <taxon>Podocopida</taxon>
        <taxon>Cypridocopina</taxon>
        <taxon>Cypridoidea</taxon>
        <taxon>Cyprididae</taxon>
        <taxon>Notodromas</taxon>
    </lineage>
</organism>
<keyword evidence="2" id="KW-0863">Zinc-finger</keyword>
<dbReference type="InterPro" id="IPR013785">
    <property type="entry name" value="Aldolase_TIM"/>
</dbReference>
<dbReference type="Pfam" id="PF00701">
    <property type="entry name" value="DHDPS"/>
    <property type="match status" value="1"/>
</dbReference>
<dbReference type="PANTHER" id="PTHR12998:SF0">
    <property type="entry name" value="TRNA:M(4)X MODIFICATION ENZYME TRM13 HOMOLOG"/>
    <property type="match status" value="1"/>
</dbReference>
<dbReference type="AlphaFoldDB" id="A0A7R9C156"/>
<keyword evidence="2" id="KW-0479">Metal-binding</keyword>
<dbReference type="Proteomes" id="UP000678499">
    <property type="component" value="Unassembled WGS sequence"/>
</dbReference>
<dbReference type="GO" id="GO:0030488">
    <property type="term" value="P:tRNA methylation"/>
    <property type="evidence" value="ECO:0007669"/>
    <property type="project" value="InterPro"/>
</dbReference>
<comment type="similarity">
    <text evidence="2">Belongs to the methyltransferase TRM13 family.</text>
</comment>
<name>A0A7R9C156_9CRUS</name>
<protein>
    <recommendedName>
        <fullName evidence="2">tRNA:m(4)X modification enzyme TRM13</fullName>
        <ecNumber evidence="2">2.1.1.225</ecNumber>
    </recommendedName>
</protein>
<dbReference type="InterPro" id="IPR039044">
    <property type="entry name" value="Trm13"/>
</dbReference>
<keyword evidence="2" id="KW-0862">Zinc</keyword>
<dbReference type="InterPro" id="IPR007871">
    <property type="entry name" value="Methyltransferase_TRM13"/>
</dbReference>
<dbReference type="GO" id="GO:0106050">
    <property type="term" value="F:tRNA 2'-O-methyltransferase activity"/>
    <property type="evidence" value="ECO:0007669"/>
    <property type="project" value="UniProtKB-UniRule"/>
</dbReference>
<comment type="subunit">
    <text evidence="1">Homotetramer.</text>
</comment>
<sequence length="379" mass="41434">MQDCPGAMKHLCQIASILGNLERLCLLSRRCTFVEFGAGRGAVSYWLSKVASESKKDSEVFLIDRASQRHKLDNRLKDGDEALGSVPVSRIKADIEHLVLDSLLDVPRLDTGSEDETRIVAVTKHLCGAATDFALRCLANSKIKDKSVCFATCCHHRCEWKSYVGKSVLQSYGFNASNFRVLCSLTSWLTCGSRKREEKLDPCSDEISQQRYAKLGFTVNESEEIGRICKDIIDAGRINYLKSVGFADANCCIYVPESVTPENVLLIAKTVESLKGLSIFHLGCQPGCVGTVSALANIIPEVVCKTFSLAKCGSWDDASALNRRLIQPNMAVTSQFGVAGLKAVMDAYGYYGGSVRRPLLSIDESGAKAAMKPFLENGF</sequence>
<dbReference type="GO" id="GO:0016829">
    <property type="term" value="F:lyase activity"/>
    <property type="evidence" value="ECO:0007669"/>
    <property type="project" value="InterPro"/>
</dbReference>
<evidence type="ECO:0000256" key="2">
    <source>
        <dbReference type="RuleBase" id="RU367103"/>
    </source>
</evidence>
<comment type="catalytic activity">
    <reaction evidence="2">
        <text>adenosine(4) in tRNA(His) + S-adenosyl-L-methionine = 2'-O-methyladenosine(4) in tRNA(His) + S-adenosyl-L-homocysteine + H(+)</text>
        <dbReference type="Rhea" id="RHEA:43196"/>
        <dbReference type="Rhea" id="RHEA-COMP:10401"/>
        <dbReference type="Rhea" id="RHEA-COMP:10402"/>
        <dbReference type="ChEBI" id="CHEBI:15378"/>
        <dbReference type="ChEBI" id="CHEBI:57856"/>
        <dbReference type="ChEBI" id="CHEBI:59789"/>
        <dbReference type="ChEBI" id="CHEBI:74411"/>
        <dbReference type="ChEBI" id="CHEBI:74477"/>
        <dbReference type="EC" id="2.1.1.225"/>
    </reaction>
</comment>
<comment type="catalytic activity">
    <reaction evidence="2">
        <text>cytidine(4) in tRNA(Pro) + S-adenosyl-L-methionine = 2'-O-methylcytidine(4) in tRNA(Pro) + S-adenosyl-L-homocysteine + H(+)</text>
        <dbReference type="Rhea" id="RHEA:32767"/>
        <dbReference type="Rhea" id="RHEA-COMP:10397"/>
        <dbReference type="Rhea" id="RHEA-COMP:10398"/>
        <dbReference type="ChEBI" id="CHEBI:15378"/>
        <dbReference type="ChEBI" id="CHEBI:57856"/>
        <dbReference type="ChEBI" id="CHEBI:59789"/>
        <dbReference type="ChEBI" id="CHEBI:74495"/>
        <dbReference type="ChEBI" id="CHEBI:82748"/>
        <dbReference type="EC" id="2.1.1.225"/>
    </reaction>
</comment>
<evidence type="ECO:0000313" key="5">
    <source>
        <dbReference type="Proteomes" id="UP000678499"/>
    </source>
</evidence>
<feature type="domain" description="Methyltransferase TRM13" evidence="3">
    <location>
        <begin position="13"/>
        <end position="269"/>
    </location>
</feature>
<keyword evidence="5" id="KW-1185">Reference proteome</keyword>
<comment type="catalytic activity">
    <reaction evidence="2">
        <text>cytidine(4) in tRNA(Gly)(GCC) + S-adenosyl-L-methionine = 2'-O-methylcytidine(4) in tRNA(Gly)(GCC) + S-adenosyl-L-homocysteine + H(+)</text>
        <dbReference type="Rhea" id="RHEA:43192"/>
        <dbReference type="Rhea" id="RHEA-COMP:10399"/>
        <dbReference type="Rhea" id="RHEA-COMP:10400"/>
        <dbReference type="ChEBI" id="CHEBI:15378"/>
        <dbReference type="ChEBI" id="CHEBI:57856"/>
        <dbReference type="ChEBI" id="CHEBI:59789"/>
        <dbReference type="ChEBI" id="CHEBI:74495"/>
        <dbReference type="ChEBI" id="CHEBI:82748"/>
        <dbReference type="EC" id="2.1.1.225"/>
    </reaction>
</comment>
<accession>A0A7R9C156</accession>
<evidence type="ECO:0000256" key="1">
    <source>
        <dbReference type="ARBA" id="ARBA00011881"/>
    </source>
</evidence>
<dbReference type="PANTHER" id="PTHR12998">
    <property type="entry name" value="TRNA:M(4)X MODIFICATION ENZYME TRM13 HOMOLOG"/>
    <property type="match status" value="1"/>
</dbReference>
<gene>
    <name evidence="4" type="ORF">NMOB1V02_LOCUS12436</name>
</gene>
<evidence type="ECO:0000313" key="4">
    <source>
        <dbReference type="EMBL" id="CAD7284832.1"/>
    </source>
</evidence>
<evidence type="ECO:0000259" key="3">
    <source>
        <dbReference type="Pfam" id="PF05206"/>
    </source>
</evidence>
<keyword evidence="2" id="KW-0489">Methyltransferase</keyword>
<proteinExistence type="inferred from homology"/>
<keyword evidence="2" id="KW-0808">Transferase</keyword>
<dbReference type="InterPro" id="IPR002220">
    <property type="entry name" value="DapA-like"/>
</dbReference>
<dbReference type="OrthoDB" id="258806at2759"/>
<keyword evidence="2" id="KW-0819">tRNA processing</keyword>
<dbReference type="SUPFAM" id="SSF51569">
    <property type="entry name" value="Aldolase"/>
    <property type="match status" value="1"/>
</dbReference>
<dbReference type="Gene3D" id="3.20.20.70">
    <property type="entry name" value="Aldolase class I"/>
    <property type="match status" value="1"/>
</dbReference>
<dbReference type="EMBL" id="CAJPEX010010053">
    <property type="protein sequence ID" value="CAG0924984.1"/>
    <property type="molecule type" value="Genomic_DNA"/>
</dbReference>
<dbReference type="EMBL" id="OA892090">
    <property type="protein sequence ID" value="CAD7284832.1"/>
    <property type="molecule type" value="Genomic_DNA"/>
</dbReference>